<proteinExistence type="predicted"/>
<name>A0A087UK51_STEMI</name>
<evidence type="ECO:0000313" key="3">
    <source>
        <dbReference type="Proteomes" id="UP000054359"/>
    </source>
</evidence>
<dbReference type="OrthoDB" id="8190404at2759"/>
<gene>
    <name evidence="2" type="ORF">X975_04526</name>
</gene>
<accession>A0A087UK51</accession>
<evidence type="ECO:0000256" key="1">
    <source>
        <dbReference type="SAM" id="Phobius"/>
    </source>
</evidence>
<keyword evidence="1" id="KW-1133">Transmembrane helix</keyword>
<dbReference type="InterPro" id="IPR001888">
    <property type="entry name" value="Transposase_1"/>
</dbReference>
<protein>
    <submittedName>
        <fullName evidence="2">Uncharacterized protein</fullName>
    </submittedName>
</protein>
<sequence length="84" mass="9569">MCESTIKVMLVVFFDCKDTVHQEFVLRGQMVNKEMHQEILVCLRDAVGRKKLNCGKTKFGCCIMTMLQLMCCSLSAAVKQNITF</sequence>
<evidence type="ECO:0000313" key="2">
    <source>
        <dbReference type="EMBL" id="KFM77740.1"/>
    </source>
</evidence>
<keyword evidence="3" id="KW-1185">Reference proteome</keyword>
<dbReference type="EMBL" id="KK120198">
    <property type="protein sequence ID" value="KFM77740.1"/>
    <property type="molecule type" value="Genomic_DNA"/>
</dbReference>
<feature type="non-terminal residue" evidence="2">
    <location>
        <position position="84"/>
    </location>
</feature>
<dbReference type="Pfam" id="PF01359">
    <property type="entry name" value="Transposase_1"/>
    <property type="match status" value="1"/>
</dbReference>
<dbReference type="AlphaFoldDB" id="A0A087UK51"/>
<dbReference type="Proteomes" id="UP000054359">
    <property type="component" value="Unassembled WGS sequence"/>
</dbReference>
<keyword evidence="1" id="KW-0812">Transmembrane</keyword>
<organism evidence="2 3">
    <name type="scientific">Stegodyphus mimosarum</name>
    <name type="common">African social velvet spider</name>
    <dbReference type="NCBI Taxonomy" id="407821"/>
    <lineage>
        <taxon>Eukaryota</taxon>
        <taxon>Metazoa</taxon>
        <taxon>Ecdysozoa</taxon>
        <taxon>Arthropoda</taxon>
        <taxon>Chelicerata</taxon>
        <taxon>Arachnida</taxon>
        <taxon>Araneae</taxon>
        <taxon>Araneomorphae</taxon>
        <taxon>Entelegynae</taxon>
        <taxon>Eresoidea</taxon>
        <taxon>Eresidae</taxon>
        <taxon>Stegodyphus</taxon>
    </lineage>
</organism>
<keyword evidence="1" id="KW-0472">Membrane</keyword>
<reference evidence="2 3" key="1">
    <citation type="submission" date="2013-11" db="EMBL/GenBank/DDBJ databases">
        <title>Genome sequencing of Stegodyphus mimosarum.</title>
        <authorList>
            <person name="Bechsgaard J."/>
        </authorList>
    </citation>
    <scope>NUCLEOTIDE SEQUENCE [LARGE SCALE GENOMIC DNA]</scope>
</reference>
<feature type="transmembrane region" description="Helical" evidence="1">
    <location>
        <begin position="59"/>
        <end position="78"/>
    </location>
</feature>